<evidence type="ECO:0000313" key="1">
    <source>
        <dbReference type="EMBL" id="KAG9489546.1"/>
    </source>
</evidence>
<sequence length="101" mass="11237">MQTQVPGLLPTKKSLDPLVKAQRTTIHTGCCHSVPQWAIQWRGPGSRDVEFIGLPGYPTMDIQKRNWTMYSLVIAILSNCVECTAGQKLQQTQTTVSLLPK</sequence>
<dbReference type="AlphaFoldDB" id="A0A8J6KES5"/>
<evidence type="ECO:0000313" key="2">
    <source>
        <dbReference type="Proteomes" id="UP000770717"/>
    </source>
</evidence>
<dbReference type="Proteomes" id="UP000770717">
    <property type="component" value="Unassembled WGS sequence"/>
</dbReference>
<accession>A0A8J6KES5</accession>
<keyword evidence="2" id="KW-1185">Reference proteome</keyword>
<reference evidence="1" key="1">
    <citation type="thesis" date="2020" institute="ProQuest LLC" country="789 East Eisenhower Parkway, Ann Arbor, MI, USA">
        <title>Comparative Genomics and Chromosome Evolution.</title>
        <authorList>
            <person name="Mudd A.B."/>
        </authorList>
    </citation>
    <scope>NUCLEOTIDE SEQUENCE</scope>
    <source>
        <strain evidence="1">HN-11 Male</strain>
        <tissue evidence="1">Kidney and liver</tissue>
    </source>
</reference>
<proteinExistence type="predicted"/>
<dbReference type="EMBL" id="WNTK01000002">
    <property type="protein sequence ID" value="KAG9489546.1"/>
    <property type="molecule type" value="Genomic_DNA"/>
</dbReference>
<name>A0A8J6KES5_ELECQ</name>
<protein>
    <submittedName>
        <fullName evidence="1">Uncharacterized protein</fullName>
    </submittedName>
</protein>
<comment type="caution">
    <text evidence="1">The sequence shown here is derived from an EMBL/GenBank/DDBJ whole genome shotgun (WGS) entry which is preliminary data.</text>
</comment>
<gene>
    <name evidence="1" type="ORF">GDO78_005493</name>
</gene>
<organism evidence="1 2">
    <name type="scientific">Eleutherodactylus coqui</name>
    <name type="common">Puerto Rican coqui</name>
    <dbReference type="NCBI Taxonomy" id="57060"/>
    <lineage>
        <taxon>Eukaryota</taxon>
        <taxon>Metazoa</taxon>
        <taxon>Chordata</taxon>
        <taxon>Craniata</taxon>
        <taxon>Vertebrata</taxon>
        <taxon>Euteleostomi</taxon>
        <taxon>Amphibia</taxon>
        <taxon>Batrachia</taxon>
        <taxon>Anura</taxon>
        <taxon>Neobatrachia</taxon>
        <taxon>Hyloidea</taxon>
        <taxon>Eleutherodactylidae</taxon>
        <taxon>Eleutherodactylinae</taxon>
        <taxon>Eleutherodactylus</taxon>
        <taxon>Eleutherodactylus</taxon>
    </lineage>
</organism>